<keyword evidence="1" id="KW-0004">4Fe-4S</keyword>
<proteinExistence type="predicted"/>
<dbReference type="Pfam" id="PF12831">
    <property type="entry name" value="FAD_oxidored"/>
    <property type="match status" value="4"/>
</dbReference>
<evidence type="ECO:0000256" key="6">
    <source>
        <dbReference type="SAM" id="SignalP"/>
    </source>
</evidence>
<keyword evidence="2" id="KW-0479">Metal-binding</keyword>
<dbReference type="GO" id="GO:0016491">
    <property type="term" value="F:oxidoreductase activity"/>
    <property type="evidence" value="ECO:0007669"/>
    <property type="project" value="UniProtKB-KW"/>
</dbReference>
<dbReference type="AlphaFoldDB" id="A0A1Q2MDZ2"/>
<dbReference type="InterPro" id="IPR008979">
    <property type="entry name" value="Galactose-bd-like_sf"/>
</dbReference>
<sequence precursor="true">MLKRTFVFVLLFTAIQFSLAAFPETVKETQRDIPVVDSVDVVVVGGSTGGVSAALAARQQGAEVFLVGSKTYLGDDMCSTYQLWLEEGEEPLTPLAEAIYTSPYKTQGLEFSYSADKPSIGVHKDTNPPSMLTDGHWQDAVSESVEFSGDVSITADLGEKVELSKIQLYAFKRKGHYDVGKISVFAGINKTKWDKIGELKPEPSQISGFEPAEGFSFDADGKYRYVRFDIAAKDSRRLLLGEIVIEEKDYGKDEEKVYATPRPMHVKRTLEHALLDAGVRFVFSSYPSDIVISQDGEPVGVCIVNRSGRQIILCKTIIDATENAALARMAGADVRTAPAGTQRFKRVVIGGKPVEHESIVSARVLEAPEWKPALETVLNPKGEIWKVGPLDDWDGTMIEYTLELDMPDESFKSFAQAEQKARWATWSGHQFDASPYLAYVPKESIVCRKQAVSSGGADTVSIDSFRPEGVDRLFIVGGCADIDRIMAASLLRPVNLMLIGEKIGKTAAQSAFALKETEMPEKAELLPQYPARGSREGDLKEVLTGLRKSQTGLPRVTSLERNIPILGKYDVVVVGGGTGGAPAAISSAREGMRTLVVEYQHGLGGVGTLGLIGIYYFGNLGGFTAEIDEGVRALGPKAERPKHDYTNVWNVEYRMEWFRREILNAGGDIWFNSIGSGTLVENGKIKGVIVSTPQGRGIVLCDVAIDSTGSSDIAISAGADYSFTSAEHAAMQGTGMPFRNLYDTGKHRLHWYSNTDYTFVDDTDMLDVWRVHVGARDFFKTQYDLATVIDSRERRRIVGDYELNPLDVINDRTYDDTIEISRSNFDSHGFTIHPVFKLKSPDKSIMDVRVPYRCLLPKGLDNILVTGLGVSAHRDAMPLIRMEPDIQNQGYAAGIAASMAVKNNTTVRDIDVRSLQMRLVDKGCIPASVLEEKASEPISKEQMRDIVRKAGDDYDGVSYILDQPQDSLPLLKEKYRNAGSKERKLVYAHILGMMGEPLGADALIDLVSKSAWDEGWNFRGGGQFGGSMSYLDSVIIAMGKAADERAIEPLIEKTRQLDSDNEFSHHRAVAMAFESFGDPKAAKPLAELLQKEGMSGHTVTLEKINSGDKEYFTDRTLSLRELVLARALVRCGDYRGIGTKILKEYVKDLRGHYSQHALSILQEAAESE</sequence>
<dbReference type="Gene3D" id="1.25.10.10">
    <property type="entry name" value="Leucine-rich Repeat Variant"/>
    <property type="match status" value="1"/>
</dbReference>
<keyword evidence="3" id="KW-0560">Oxidoreductase</keyword>
<dbReference type="Gene3D" id="3.50.50.60">
    <property type="entry name" value="FAD/NAD(P)-binding domain"/>
    <property type="match status" value="2"/>
</dbReference>
<organism evidence="7 8">
    <name type="scientific">Limihaloglobus sulfuriphilus</name>
    <dbReference type="NCBI Taxonomy" id="1851148"/>
    <lineage>
        <taxon>Bacteria</taxon>
        <taxon>Pseudomonadati</taxon>
        <taxon>Planctomycetota</taxon>
        <taxon>Phycisphaerae</taxon>
        <taxon>Sedimentisphaerales</taxon>
        <taxon>Sedimentisphaeraceae</taxon>
        <taxon>Limihaloglobus</taxon>
    </lineage>
</organism>
<dbReference type="GO" id="GO:0051539">
    <property type="term" value="F:4 iron, 4 sulfur cluster binding"/>
    <property type="evidence" value="ECO:0007669"/>
    <property type="project" value="UniProtKB-KW"/>
</dbReference>
<evidence type="ECO:0000256" key="3">
    <source>
        <dbReference type="ARBA" id="ARBA00023002"/>
    </source>
</evidence>
<dbReference type="Gene3D" id="2.60.120.260">
    <property type="entry name" value="Galactose-binding domain-like"/>
    <property type="match status" value="1"/>
</dbReference>
<dbReference type="SUPFAM" id="SSF49785">
    <property type="entry name" value="Galactose-binding domain-like"/>
    <property type="match status" value="1"/>
</dbReference>
<dbReference type="InterPro" id="IPR036188">
    <property type="entry name" value="FAD/NAD-bd_sf"/>
</dbReference>
<evidence type="ECO:0000256" key="1">
    <source>
        <dbReference type="ARBA" id="ARBA00022485"/>
    </source>
</evidence>
<dbReference type="Proteomes" id="UP000188181">
    <property type="component" value="Chromosome"/>
</dbReference>
<dbReference type="InterPro" id="IPR011989">
    <property type="entry name" value="ARM-like"/>
</dbReference>
<evidence type="ECO:0000313" key="7">
    <source>
        <dbReference type="EMBL" id="AQQ70864.1"/>
    </source>
</evidence>
<dbReference type="SUPFAM" id="SSF51905">
    <property type="entry name" value="FAD/NAD(P)-binding domain"/>
    <property type="match status" value="2"/>
</dbReference>
<dbReference type="KEGG" id="pbas:SMSP2_01226"/>
<protein>
    <submittedName>
        <fullName evidence="7">Putative FAD-binding dehydrogenase</fullName>
    </submittedName>
</protein>
<dbReference type="InterPro" id="IPR039650">
    <property type="entry name" value="HdrA-like"/>
</dbReference>
<name>A0A1Q2MDZ2_9BACT</name>
<keyword evidence="5" id="KW-0411">Iron-sulfur</keyword>
<keyword evidence="8" id="KW-1185">Reference proteome</keyword>
<dbReference type="PANTHER" id="PTHR43498:SF1">
    <property type="entry name" value="COB--COM HETERODISULFIDE REDUCTASE IRON-SULFUR SUBUNIT A"/>
    <property type="match status" value="1"/>
</dbReference>
<evidence type="ECO:0000313" key="8">
    <source>
        <dbReference type="Proteomes" id="UP000188181"/>
    </source>
</evidence>
<keyword evidence="6" id="KW-0732">Signal</keyword>
<dbReference type="GO" id="GO:0046872">
    <property type="term" value="F:metal ion binding"/>
    <property type="evidence" value="ECO:0007669"/>
    <property type="project" value="UniProtKB-KW"/>
</dbReference>
<gene>
    <name evidence="7" type="ORF">SMSP2_01226</name>
</gene>
<accession>A0A1Q2MDZ2</accession>
<dbReference type="STRING" id="1851148.SMSP2_01226"/>
<feature type="signal peptide" evidence="6">
    <location>
        <begin position="1"/>
        <end position="20"/>
    </location>
</feature>
<reference evidence="8" key="1">
    <citation type="submission" date="2017-02" db="EMBL/GenBank/DDBJ databases">
        <title>Comparative genomics and description of representatives of a novel lineage of planctomycetes thriving in anoxic sediments.</title>
        <authorList>
            <person name="Spring S."/>
            <person name="Bunk B."/>
            <person name="Sproer C."/>
        </authorList>
    </citation>
    <scope>NUCLEOTIDE SEQUENCE [LARGE SCALE GENOMIC DNA]</scope>
    <source>
        <strain evidence="8">SM-Chi-D1</strain>
    </source>
</reference>
<dbReference type="EMBL" id="CP019646">
    <property type="protein sequence ID" value="AQQ70864.1"/>
    <property type="molecule type" value="Genomic_DNA"/>
</dbReference>
<evidence type="ECO:0000256" key="2">
    <source>
        <dbReference type="ARBA" id="ARBA00022723"/>
    </source>
</evidence>
<keyword evidence="4" id="KW-0408">Iron</keyword>
<evidence type="ECO:0000256" key="5">
    <source>
        <dbReference type="ARBA" id="ARBA00023014"/>
    </source>
</evidence>
<feature type="chain" id="PRO_5011981196" evidence="6">
    <location>
        <begin position="21"/>
        <end position="1168"/>
    </location>
</feature>
<evidence type="ECO:0000256" key="4">
    <source>
        <dbReference type="ARBA" id="ARBA00023004"/>
    </source>
</evidence>
<dbReference type="PANTHER" id="PTHR43498">
    <property type="entry name" value="FERREDOXIN:COB-COM HETERODISULFIDE REDUCTASE SUBUNIT A"/>
    <property type="match status" value="1"/>
</dbReference>
<dbReference type="RefSeq" id="WP_186804890.1">
    <property type="nucleotide sequence ID" value="NZ_CP019646.1"/>
</dbReference>